<dbReference type="RefSeq" id="WP_193536430.1">
    <property type="nucleotide sequence ID" value="NZ_JADCLJ010000020.1"/>
</dbReference>
<feature type="transmembrane region" description="Helical" evidence="1">
    <location>
        <begin position="98"/>
        <end position="115"/>
    </location>
</feature>
<feature type="transmembrane region" description="Helical" evidence="1">
    <location>
        <begin position="122"/>
        <end position="140"/>
    </location>
</feature>
<dbReference type="InterPro" id="IPR029787">
    <property type="entry name" value="Nucleotide_cyclase"/>
</dbReference>
<evidence type="ECO:0000313" key="3">
    <source>
        <dbReference type="EMBL" id="MBE4908595.1"/>
    </source>
</evidence>
<dbReference type="PANTHER" id="PTHR45138">
    <property type="entry name" value="REGULATORY COMPONENTS OF SENSORY TRANSDUCTION SYSTEM"/>
    <property type="match status" value="1"/>
</dbReference>
<dbReference type="Gene3D" id="3.30.70.270">
    <property type="match status" value="1"/>
</dbReference>
<evidence type="ECO:0000256" key="1">
    <source>
        <dbReference type="SAM" id="Phobius"/>
    </source>
</evidence>
<accession>A0ABR9QJC1</accession>
<feature type="transmembrane region" description="Helical" evidence="1">
    <location>
        <begin position="40"/>
        <end position="60"/>
    </location>
</feature>
<dbReference type="SMART" id="SM00267">
    <property type="entry name" value="GGDEF"/>
    <property type="match status" value="1"/>
</dbReference>
<evidence type="ECO:0000313" key="4">
    <source>
        <dbReference type="Proteomes" id="UP001516662"/>
    </source>
</evidence>
<sequence length="342" mass="40027">MSQQLTKFEQFKQRLYLWVIPILVLALLSIFLDWDGNLGFLEYIGVFLIVWYVCIWILIFKGKAFRIIELLTLVINSVIHLITTFTVTYTAAIEKHDMTGSIGYWTTLTYIYIFITIYGRVGAIYSFVLWLLTLFITLSFWDSLLGGFKSNFSQYMLANLVYIIFLFSARKLIRNYTKAEILEEMAYQDQLTGIGNRRQLYMWIESFIQKSNTNFSVIFFDIDRFKKVNDEFGHKTGDQVLVEFTTVISKVLSKEDYFGRWGGEEFVIVSKRTFEQTVQLAEKLRKNVKEHSFTEIGNLTSSFGVEKYKMGDNAETILDRADKALYKAKQEGRNRVCVYKDK</sequence>
<feature type="transmembrane region" description="Helical" evidence="1">
    <location>
        <begin position="67"/>
        <end position="92"/>
    </location>
</feature>
<keyword evidence="4" id="KW-1185">Reference proteome</keyword>
<feature type="transmembrane region" description="Helical" evidence="1">
    <location>
        <begin position="15"/>
        <end position="34"/>
    </location>
</feature>
<keyword evidence="1" id="KW-0472">Membrane</keyword>
<dbReference type="Pfam" id="PF00990">
    <property type="entry name" value="GGDEF"/>
    <property type="match status" value="1"/>
</dbReference>
<reference evidence="3 4" key="1">
    <citation type="submission" date="2020-10" db="EMBL/GenBank/DDBJ databases">
        <title>Bacillus sp. HD4P25, an endophyte from a halophyte.</title>
        <authorList>
            <person name="Sun J.-Q."/>
        </authorList>
    </citation>
    <scope>NUCLEOTIDE SEQUENCE [LARGE SCALE GENOMIC DNA]</scope>
    <source>
        <strain evidence="3 4">YIM 93174</strain>
    </source>
</reference>
<dbReference type="CDD" id="cd01949">
    <property type="entry name" value="GGDEF"/>
    <property type="match status" value="1"/>
</dbReference>
<dbReference type="PROSITE" id="PS50887">
    <property type="entry name" value="GGDEF"/>
    <property type="match status" value="1"/>
</dbReference>
<comment type="caution">
    <text evidence="3">The sequence shown here is derived from an EMBL/GenBank/DDBJ whole genome shotgun (WGS) entry which is preliminary data.</text>
</comment>
<dbReference type="Proteomes" id="UP001516662">
    <property type="component" value="Unassembled WGS sequence"/>
</dbReference>
<feature type="transmembrane region" description="Helical" evidence="1">
    <location>
        <begin position="152"/>
        <end position="169"/>
    </location>
</feature>
<dbReference type="SUPFAM" id="SSF55073">
    <property type="entry name" value="Nucleotide cyclase"/>
    <property type="match status" value="1"/>
</dbReference>
<dbReference type="NCBIfam" id="TIGR00254">
    <property type="entry name" value="GGDEF"/>
    <property type="match status" value="1"/>
</dbReference>
<gene>
    <name evidence="3" type="ORF">IMZ08_11055</name>
</gene>
<keyword evidence="1" id="KW-1133">Transmembrane helix</keyword>
<protein>
    <submittedName>
        <fullName evidence="3">GGDEF domain-containing protein</fullName>
    </submittedName>
</protein>
<dbReference type="InterPro" id="IPR043128">
    <property type="entry name" value="Rev_trsase/Diguanyl_cyclase"/>
</dbReference>
<proteinExistence type="predicted"/>
<name>A0ABR9QJC1_9BACI</name>
<evidence type="ECO:0000259" key="2">
    <source>
        <dbReference type="PROSITE" id="PS50887"/>
    </source>
</evidence>
<dbReference type="InterPro" id="IPR050469">
    <property type="entry name" value="Diguanylate_Cyclase"/>
</dbReference>
<dbReference type="PANTHER" id="PTHR45138:SF9">
    <property type="entry name" value="DIGUANYLATE CYCLASE DGCM-RELATED"/>
    <property type="match status" value="1"/>
</dbReference>
<dbReference type="InterPro" id="IPR000160">
    <property type="entry name" value="GGDEF_dom"/>
</dbReference>
<feature type="domain" description="GGDEF" evidence="2">
    <location>
        <begin position="213"/>
        <end position="341"/>
    </location>
</feature>
<organism evidence="3 4">
    <name type="scientific">Litchfieldia luteola</name>
    <dbReference type="NCBI Taxonomy" id="682179"/>
    <lineage>
        <taxon>Bacteria</taxon>
        <taxon>Bacillati</taxon>
        <taxon>Bacillota</taxon>
        <taxon>Bacilli</taxon>
        <taxon>Bacillales</taxon>
        <taxon>Bacillaceae</taxon>
        <taxon>Litchfieldia</taxon>
    </lineage>
</organism>
<dbReference type="EMBL" id="JADCLJ010000020">
    <property type="protein sequence ID" value="MBE4908595.1"/>
    <property type="molecule type" value="Genomic_DNA"/>
</dbReference>
<keyword evidence="1" id="KW-0812">Transmembrane</keyword>